<gene>
    <name evidence="2" type="ORF">C8F04DRAFT_1275647</name>
</gene>
<dbReference type="AlphaFoldDB" id="A0AAD6S3V7"/>
<accession>A0AAD6S3V7</accession>
<evidence type="ECO:0000313" key="3">
    <source>
        <dbReference type="Proteomes" id="UP001218188"/>
    </source>
</evidence>
<feature type="compositionally biased region" description="Low complexity" evidence="1">
    <location>
        <begin position="102"/>
        <end position="142"/>
    </location>
</feature>
<protein>
    <submittedName>
        <fullName evidence="2">Uncharacterized protein</fullName>
    </submittedName>
</protein>
<comment type="caution">
    <text evidence="2">The sequence shown here is derived from an EMBL/GenBank/DDBJ whole genome shotgun (WGS) entry which is preliminary data.</text>
</comment>
<name>A0AAD6S3V7_9AGAR</name>
<dbReference type="Proteomes" id="UP001218188">
    <property type="component" value="Unassembled WGS sequence"/>
</dbReference>
<feature type="region of interest" description="Disordered" evidence="1">
    <location>
        <begin position="96"/>
        <end position="142"/>
    </location>
</feature>
<keyword evidence="3" id="KW-1185">Reference proteome</keyword>
<sequence>MSYFQPPNGNGMGGPPPSSSYANHSSLAPRKSGRTMQATLNLAVNQYVEVKLDVNSPWIIGLVLAVCEVVGKSFGFGYEIKYQVGERAATRVFPANSPNIRAPQHAPQHAPQYAPQYAPQAPQYAPQAPQYAPQYAPQAPRY</sequence>
<dbReference type="EMBL" id="JARJCM010000277">
    <property type="protein sequence ID" value="KAJ7020013.1"/>
    <property type="molecule type" value="Genomic_DNA"/>
</dbReference>
<reference evidence="2" key="1">
    <citation type="submission" date="2023-03" db="EMBL/GenBank/DDBJ databases">
        <title>Massive genome expansion in bonnet fungi (Mycena s.s.) driven by repeated elements and novel gene families across ecological guilds.</title>
        <authorList>
            <consortium name="Lawrence Berkeley National Laboratory"/>
            <person name="Harder C.B."/>
            <person name="Miyauchi S."/>
            <person name="Viragh M."/>
            <person name="Kuo A."/>
            <person name="Thoen E."/>
            <person name="Andreopoulos B."/>
            <person name="Lu D."/>
            <person name="Skrede I."/>
            <person name="Drula E."/>
            <person name="Henrissat B."/>
            <person name="Morin E."/>
            <person name="Kohler A."/>
            <person name="Barry K."/>
            <person name="LaButti K."/>
            <person name="Morin E."/>
            <person name="Salamov A."/>
            <person name="Lipzen A."/>
            <person name="Mereny Z."/>
            <person name="Hegedus B."/>
            <person name="Baldrian P."/>
            <person name="Stursova M."/>
            <person name="Weitz H."/>
            <person name="Taylor A."/>
            <person name="Grigoriev I.V."/>
            <person name="Nagy L.G."/>
            <person name="Martin F."/>
            <person name="Kauserud H."/>
        </authorList>
    </citation>
    <scope>NUCLEOTIDE SEQUENCE</scope>
    <source>
        <strain evidence="2">CBHHK200</strain>
    </source>
</reference>
<organism evidence="2 3">
    <name type="scientific">Mycena alexandri</name>
    <dbReference type="NCBI Taxonomy" id="1745969"/>
    <lineage>
        <taxon>Eukaryota</taxon>
        <taxon>Fungi</taxon>
        <taxon>Dikarya</taxon>
        <taxon>Basidiomycota</taxon>
        <taxon>Agaricomycotina</taxon>
        <taxon>Agaricomycetes</taxon>
        <taxon>Agaricomycetidae</taxon>
        <taxon>Agaricales</taxon>
        <taxon>Marasmiineae</taxon>
        <taxon>Mycenaceae</taxon>
        <taxon>Mycena</taxon>
    </lineage>
</organism>
<evidence type="ECO:0000256" key="1">
    <source>
        <dbReference type="SAM" id="MobiDB-lite"/>
    </source>
</evidence>
<feature type="region of interest" description="Disordered" evidence="1">
    <location>
        <begin position="1"/>
        <end position="30"/>
    </location>
</feature>
<proteinExistence type="predicted"/>
<evidence type="ECO:0000313" key="2">
    <source>
        <dbReference type="EMBL" id="KAJ7020013.1"/>
    </source>
</evidence>